<dbReference type="EMBL" id="JROU02001125">
    <property type="protein sequence ID" value="OEH77331.1"/>
    <property type="molecule type" value="Genomic_DNA"/>
</dbReference>
<dbReference type="Pfam" id="PF00225">
    <property type="entry name" value="Kinesin"/>
    <property type="match status" value="1"/>
</dbReference>
<dbReference type="Gene3D" id="3.40.850.10">
    <property type="entry name" value="Kinesin motor domain"/>
    <property type="match status" value="1"/>
</dbReference>
<evidence type="ECO:0000259" key="3">
    <source>
        <dbReference type="SMART" id="SM00129"/>
    </source>
</evidence>
<organism evidence="4 5">
    <name type="scientific">Cyclospora cayetanensis</name>
    <dbReference type="NCBI Taxonomy" id="88456"/>
    <lineage>
        <taxon>Eukaryota</taxon>
        <taxon>Sar</taxon>
        <taxon>Alveolata</taxon>
        <taxon>Apicomplexa</taxon>
        <taxon>Conoidasida</taxon>
        <taxon>Coccidia</taxon>
        <taxon>Eucoccidiorida</taxon>
        <taxon>Eimeriorina</taxon>
        <taxon>Eimeriidae</taxon>
        <taxon>Cyclospora</taxon>
    </lineage>
</organism>
<evidence type="ECO:0000313" key="4">
    <source>
        <dbReference type="EMBL" id="OEH77331.1"/>
    </source>
</evidence>
<dbReference type="InterPro" id="IPR001752">
    <property type="entry name" value="Kinesin_motor_dom"/>
</dbReference>
<dbReference type="InterPro" id="IPR027640">
    <property type="entry name" value="Kinesin-like_fam"/>
</dbReference>
<evidence type="ECO:0000256" key="1">
    <source>
        <dbReference type="SAM" id="Coils"/>
    </source>
</evidence>
<evidence type="ECO:0000313" key="5">
    <source>
        <dbReference type="Proteomes" id="UP000095192"/>
    </source>
</evidence>
<gene>
    <name evidence="4" type="ORF">cyc_03775</name>
</gene>
<comment type="caution">
    <text evidence="4">The sequence shown here is derived from an EMBL/GenBank/DDBJ whole genome shotgun (WGS) entry which is preliminary data.</text>
</comment>
<dbReference type="Proteomes" id="UP000095192">
    <property type="component" value="Unassembled WGS sequence"/>
</dbReference>
<dbReference type="PANTHER" id="PTHR47972">
    <property type="entry name" value="KINESIN-LIKE PROTEIN KLP-3"/>
    <property type="match status" value="1"/>
</dbReference>
<dbReference type="InParanoid" id="A0A1D3D1K8"/>
<reference evidence="4 5" key="1">
    <citation type="journal article" date="2016" name="BMC Genomics">
        <title>Comparative genomics reveals Cyclospora cayetanensis possesses coccidia-like metabolism and invasion components but unique surface antigens.</title>
        <authorList>
            <person name="Liu S."/>
            <person name="Wang L."/>
            <person name="Zheng H."/>
            <person name="Xu Z."/>
            <person name="Roellig D.M."/>
            <person name="Li N."/>
            <person name="Frace M.A."/>
            <person name="Tang K."/>
            <person name="Arrowood M.J."/>
            <person name="Moss D.M."/>
            <person name="Zhang L."/>
            <person name="Feng Y."/>
            <person name="Xiao L."/>
        </authorList>
    </citation>
    <scope>NUCLEOTIDE SEQUENCE [LARGE SCALE GENOMIC DNA]</scope>
    <source>
        <strain evidence="4 5">CHN_HEN01</strain>
    </source>
</reference>
<evidence type="ECO:0000256" key="2">
    <source>
        <dbReference type="SAM" id="MobiDB-lite"/>
    </source>
</evidence>
<dbReference type="GO" id="GO:0005524">
    <property type="term" value="F:ATP binding"/>
    <property type="evidence" value="ECO:0007669"/>
    <property type="project" value="InterPro"/>
</dbReference>
<dbReference type="VEuPathDB" id="ToxoDB:cyc_03775"/>
<dbReference type="SUPFAM" id="SSF52540">
    <property type="entry name" value="P-loop containing nucleoside triphosphate hydrolases"/>
    <property type="match status" value="1"/>
</dbReference>
<feature type="coiled-coil region" evidence="1">
    <location>
        <begin position="448"/>
        <end position="482"/>
    </location>
</feature>
<dbReference type="GO" id="GO:0007018">
    <property type="term" value="P:microtubule-based movement"/>
    <property type="evidence" value="ECO:0007669"/>
    <property type="project" value="InterPro"/>
</dbReference>
<feature type="region of interest" description="Disordered" evidence="2">
    <location>
        <begin position="1"/>
        <end position="21"/>
    </location>
</feature>
<protein>
    <submittedName>
        <fullName evidence="4">Kinesin-1-like isoform x4</fullName>
    </submittedName>
</protein>
<keyword evidence="5" id="KW-1185">Reference proteome</keyword>
<dbReference type="InterPro" id="IPR027417">
    <property type="entry name" value="P-loop_NTPase"/>
</dbReference>
<dbReference type="SMART" id="SM00129">
    <property type="entry name" value="KISc"/>
    <property type="match status" value="1"/>
</dbReference>
<proteinExistence type="predicted"/>
<feature type="domain" description="Kinesin motor" evidence="3">
    <location>
        <begin position="494"/>
        <end position="825"/>
    </location>
</feature>
<accession>A0A1D3D1K8</accession>
<dbReference type="GO" id="GO:0008017">
    <property type="term" value="F:microtubule binding"/>
    <property type="evidence" value="ECO:0007669"/>
    <property type="project" value="InterPro"/>
</dbReference>
<sequence length="872" mass="95972">MSKRLSVSPSTVELSSENHGAVTPLHESLQLGLAEPPKLCGYGSSDDAVVMGILQDIAEKTVKQAIAKHQECGGKKVTAARIRILPGSLRMGDAGQHEASVRQLTQEFVVRQQPDRRGRESCILEPIVKASEDACSFSPLQIDETPACSAAAHSTRSSIAPASLSLLYGSGTSTPISYSQASGTLRPVAPYSTTRLISGDNCTCNCPHEAYKPTHLHSPSSDAHYFSPCCNLYGSLPAASPCWMDKPLPCAMPPVGPDAEQLTDCCMEGFTSRSKLKNLAPEAKSLFRDIFKLWTMNLHYEEAARAVKAWMARHRCSHGREASEEQALKEIPHQYEKYRNLERALERLQHQVSPRLSSLGLRPLQSLLAANTIEEHSNQATDRLRRPQFVGFRHLTNQVARLNKVYSHLQQLSMILHSVDQCASDRPANNSTAVEGRNKSNALLLKITATLELQNQKLIKEIQQLSEMVTAQQALIRDLSEANQRHISEIVRVKGRHRVFCRILPGVDSPADSYSSVTSKPSYVTSQGVTTLHLKSCPASKRQTKSRLTLAHPQVSSFEFDRVYDEHCSTSDIYKDMKELTAAVLSGNALTIIVVGPPMSGKATTLFFRPAKAWNDEGAEKNSGEAGLVVQYLLHFYELLRKRCNMAPQKGSVKATLSCTCVEVYNETLLDAFEPLPAKGRERPEVVKNARTGEVRVTNLRRVGGEVTADTVETAPEQSTMVDEIIAELRGAMERRNAAGRKSHVIFTAAFEVLDHTLGKQQTGKMAFGLVAASANPALKPPFDATPTTYEVPQIGHLQDAVASIHLTNHAINSLRTILQARKSSRGWELDEEIFRGSTFTRILEDGLKRPALSVVLMTVPIRPDPKSDMQQ</sequence>
<feature type="compositionally biased region" description="Polar residues" evidence="2">
    <location>
        <begin position="1"/>
        <end position="18"/>
    </location>
</feature>
<dbReference type="AlphaFoldDB" id="A0A1D3D1K8"/>
<name>A0A1D3D1K8_9EIME</name>
<dbReference type="InterPro" id="IPR036961">
    <property type="entry name" value="Kinesin_motor_dom_sf"/>
</dbReference>
<keyword evidence="1" id="KW-0175">Coiled coil</keyword>
<dbReference type="GO" id="GO:0003777">
    <property type="term" value="F:microtubule motor activity"/>
    <property type="evidence" value="ECO:0007669"/>
    <property type="project" value="InterPro"/>
</dbReference>